<comment type="caution">
    <text evidence="1">The sequence shown here is derived from an EMBL/GenBank/DDBJ whole genome shotgun (WGS) entry which is preliminary data.</text>
</comment>
<name>A0A972FFB6_9RHOO</name>
<reference evidence="1" key="1">
    <citation type="submission" date="2019-12" db="EMBL/GenBank/DDBJ databases">
        <title>Comparative genomics gives insights into the taxonomy of the Azoarcus-Aromatoleum group and reveals separate origins of nif in the plant-associated Azoarcus and non-plant-associated Aromatoleum sub-groups.</title>
        <authorList>
            <person name="Lafos M."/>
            <person name="Maluk M."/>
            <person name="Batista M."/>
            <person name="Junghare M."/>
            <person name="Carmona M."/>
            <person name="Faoro H."/>
            <person name="Cruz L.M."/>
            <person name="Battistoni F."/>
            <person name="De Souza E."/>
            <person name="Pedrosa F."/>
            <person name="Chen W.-M."/>
            <person name="Poole P.S."/>
            <person name="Dixon R.A."/>
            <person name="James E.K."/>
        </authorList>
    </citation>
    <scope>NUCLEOTIDE SEQUENCE</scope>
    <source>
        <strain evidence="1">NSC3</strain>
    </source>
</reference>
<evidence type="ECO:0000313" key="1">
    <source>
        <dbReference type="EMBL" id="NMG04533.1"/>
    </source>
</evidence>
<gene>
    <name evidence="1" type="ORF">GPA21_16385</name>
</gene>
<evidence type="ECO:0000313" key="2">
    <source>
        <dbReference type="Proteomes" id="UP000599523"/>
    </source>
</evidence>
<sequence length="224" mass="24364">MRLSPDLPIGRPSFDLSEDQIATVVDLLCSSVAAARPLLQPGMLEVPITIHVKKAMRRLKKDLGLSNLEIMGEFELLDLSNDDPEVLGRIDIILRFLHQFGDEEAYLAVECKRVGYGESGLNQRYVTQGVNRFVTGQYAAGHHWGMMLGYVLSLPTAAIVKGIDARMRATYGETAQLRDLEAHAEALSAHLGDLAQGGAGHVIRLMHIFVDTTPAAATTGSASR</sequence>
<proteinExistence type="predicted"/>
<keyword evidence="2" id="KW-1185">Reference proteome</keyword>
<dbReference type="AlphaFoldDB" id="A0A972FFB6"/>
<protein>
    <recommendedName>
        <fullName evidence="3">Restriction endonuclease</fullName>
    </recommendedName>
</protein>
<evidence type="ECO:0008006" key="3">
    <source>
        <dbReference type="Google" id="ProtNLM"/>
    </source>
</evidence>
<organism evidence="1 2">
    <name type="scientific">Azoarcus taiwanensis</name>
    <dbReference type="NCBI Taxonomy" id="666964"/>
    <lineage>
        <taxon>Bacteria</taxon>
        <taxon>Pseudomonadati</taxon>
        <taxon>Pseudomonadota</taxon>
        <taxon>Betaproteobacteria</taxon>
        <taxon>Rhodocyclales</taxon>
        <taxon>Zoogloeaceae</taxon>
        <taxon>Azoarcus</taxon>
    </lineage>
</organism>
<dbReference type="EMBL" id="WTVM01000129">
    <property type="protein sequence ID" value="NMG04533.1"/>
    <property type="molecule type" value="Genomic_DNA"/>
</dbReference>
<dbReference type="Proteomes" id="UP000599523">
    <property type="component" value="Unassembled WGS sequence"/>
</dbReference>
<accession>A0A972FFB6</accession>